<dbReference type="PIRSF" id="PIRSF032131">
    <property type="entry name" value="UCP032131"/>
    <property type="match status" value="1"/>
</dbReference>
<organism evidence="1 2">
    <name type="scientific">Advenella alkanexedens</name>
    <dbReference type="NCBI Taxonomy" id="1481665"/>
    <lineage>
        <taxon>Bacteria</taxon>
        <taxon>Pseudomonadati</taxon>
        <taxon>Pseudomonadota</taxon>
        <taxon>Betaproteobacteria</taxon>
        <taxon>Burkholderiales</taxon>
        <taxon>Alcaligenaceae</taxon>
    </lineage>
</organism>
<gene>
    <name evidence="1" type="ORF">KU392_06995</name>
</gene>
<dbReference type="Proteomes" id="UP000722165">
    <property type="component" value="Unassembled WGS sequence"/>
</dbReference>
<accession>A0ABS6NP95</accession>
<evidence type="ECO:0000313" key="2">
    <source>
        <dbReference type="Proteomes" id="UP000722165"/>
    </source>
</evidence>
<name>A0ABS6NP95_9BURK</name>
<dbReference type="RefSeq" id="WP_217734945.1">
    <property type="nucleotide sequence ID" value="NZ_JAHSPR010000004.1"/>
</dbReference>
<dbReference type="Pfam" id="PF06676">
    <property type="entry name" value="DUF1178"/>
    <property type="match status" value="1"/>
</dbReference>
<protein>
    <submittedName>
        <fullName evidence="1">DUF1178 family protein</fullName>
    </submittedName>
</protein>
<comment type="caution">
    <text evidence="1">The sequence shown here is derived from an EMBL/GenBank/DDBJ whole genome shotgun (WGS) entry which is preliminary data.</text>
</comment>
<dbReference type="EMBL" id="JAHSPR010000004">
    <property type="protein sequence ID" value="MBV4397001.1"/>
    <property type="molecule type" value="Genomic_DNA"/>
</dbReference>
<evidence type="ECO:0000313" key="1">
    <source>
        <dbReference type="EMBL" id="MBV4397001.1"/>
    </source>
</evidence>
<proteinExistence type="predicted"/>
<dbReference type="InterPro" id="IPR009562">
    <property type="entry name" value="DUF1178"/>
</dbReference>
<sequence length="159" mass="17763">MALKVFDLQCEAQHIFEGWFSSHEDYDSQQEKGLLTCPVCGNAKISKMLSAPHLNVSHLKKAKQAQTVSPVPVTEAAASLTDKDLAKIQATVMQQLRAYVKQTEDVGDQFTSEARRIHYGEAKDRAIRGNATPEQRQALREEGIEVLPIPDFLDDNQLQ</sequence>
<keyword evidence="2" id="KW-1185">Reference proteome</keyword>
<reference evidence="1 2" key="1">
    <citation type="submission" date="2021-06" db="EMBL/GenBank/DDBJ databases">
        <authorList>
            <person name="Lu T."/>
            <person name="Wang Q."/>
            <person name="Han X."/>
        </authorList>
    </citation>
    <scope>NUCLEOTIDE SEQUENCE [LARGE SCALE GENOMIC DNA]</scope>
    <source>
        <strain evidence="1 2">LAM0050</strain>
    </source>
</reference>